<dbReference type="Pfam" id="PF08402">
    <property type="entry name" value="TOBE_2"/>
    <property type="match status" value="1"/>
</dbReference>
<dbReference type="RefSeq" id="WP_049746780.1">
    <property type="nucleotide sequence ID" value="NZ_CP012150.1"/>
</dbReference>
<dbReference type="GO" id="GO:0016887">
    <property type="term" value="F:ATP hydrolysis activity"/>
    <property type="evidence" value="ECO:0007669"/>
    <property type="project" value="InterPro"/>
</dbReference>
<evidence type="ECO:0000313" key="6">
    <source>
        <dbReference type="EMBL" id="AKS34323.1"/>
    </source>
</evidence>
<dbReference type="PROSITE" id="PS50893">
    <property type="entry name" value="ABC_TRANSPORTER_2"/>
    <property type="match status" value="1"/>
</dbReference>
<protein>
    <recommendedName>
        <fullName evidence="4">ABC-type quaternary amine transporter</fullName>
        <ecNumber evidence="4">7.6.2.9</ecNumber>
    </recommendedName>
</protein>
<dbReference type="InterPro" id="IPR013611">
    <property type="entry name" value="Transp-assoc_OB_typ2"/>
</dbReference>
<evidence type="ECO:0000256" key="4">
    <source>
        <dbReference type="ARBA" id="ARBA00066388"/>
    </source>
</evidence>
<name>A0A0K0XA97_MYCGD</name>
<organism evidence="6 7">
    <name type="scientific">Mycolicibacterium goodii</name>
    <name type="common">Mycobacterium goodii</name>
    <dbReference type="NCBI Taxonomy" id="134601"/>
    <lineage>
        <taxon>Bacteria</taxon>
        <taxon>Bacillati</taxon>
        <taxon>Actinomycetota</taxon>
        <taxon>Actinomycetes</taxon>
        <taxon>Mycobacteriales</taxon>
        <taxon>Mycobacteriaceae</taxon>
        <taxon>Mycolicibacterium</taxon>
    </lineage>
</organism>
<evidence type="ECO:0000256" key="1">
    <source>
        <dbReference type="ARBA" id="ARBA00022448"/>
    </source>
</evidence>
<dbReference type="PANTHER" id="PTHR42781:SF4">
    <property type="entry name" value="SPERMIDINE_PUTRESCINE IMPORT ATP-BINDING PROTEIN POTA"/>
    <property type="match status" value="1"/>
</dbReference>
<dbReference type="GO" id="GO:0043190">
    <property type="term" value="C:ATP-binding cassette (ABC) transporter complex"/>
    <property type="evidence" value="ECO:0007669"/>
    <property type="project" value="InterPro"/>
</dbReference>
<dbReference type="OrthoDB" id="9802264at2"/>
<dbReference type="EMBL" id="CP012150">
    <property type="protein sequence ID" value="AKS34323.1"/>
    <property type="molecule type" value="Genomic_DNA"/>
</dbReference>
<dbReference type="FunFam" id="3.40.50.300:FF:000425">
    <property type="entry name" value="Probable ABC transporter, ATP-binding subunit"/>
    <property type="match status" value="1"/>
</dbReference>
<dbReference type="Proteomes" id="UP000062255">
    <property type="component" value="Chromosome"/>
</dbReference>
<dbReference type="STRING" id="134601.AFA91_23245"/>
<keyword evidence="3 6" id="KW-0067">ATP-binding</keyword>
<feature type="domain" description="ABC transporter" evidence="5">
    <location>
        <begin position="4"/>
        <end position="240"/>
    </location>
</feature>
<dbReference type="KEGG" id="mgo:AFA91_23245"/>
<dbReference type="PROSITE" id="PS00211">
    <property type="entry name" value="ABC_TRANSPORTER_1"/>
    <property type="match status" value="1"/>
</dbReference>
<dbReference type="GO" id="GO:0015418">
    <property type="term" value="F:ABC-type quaternary ammonium compound transporting activity"/>
    <property type="evidence" value="ECO:0007669"/>
    <property type="project" value="UniProtKB-EC"/>
</dbReference>
<dbReference type="InterPro" id="IPR008995">
    <property type="entry name" value="Mo/tungstate-bd_C_term_dom"/>
</dbReference>
<dbReference type="AlphaFoldDB" id="A0A0K0XA97"/>
<dbReference type="PATRIC" id="fig|134601.6.peg.4798"/>
<dbReference type="InterPro" id="IPR003439">
    <property type="entry name" value="ABC_transporter-like_ATP-bd"/>
</dbReference>
<dbReference type="EC" id="7.6.2.9" evidence="4"/>
<dbReference type="InterPro" id="IPR017871">
    <property type="entry name" value="ABC_transporter-like_CS"/>
</dbReference>
<evidence type="ECO:0000256" key="3">
    <source>
        <dbReference type="ARBA" id="ARBA00022840"/>
    </source>
</evidence>
<dbReference type="GO" id="GO:0005524">
    <property type="term" value="F:ATP binding"/>
    <property type="evidence" value="ECO:0007669"/>
    <property type="project" value="UniProtKB-KW"/>
</dbReference>
<dbReference type="Gene3D" id="3.40.50.300">
    <property type="entry name" value="P-loop containing nucleotide triphosphate hydrolases"/>
    <property type="match status" value="1"/>
</dbReference>
<dbReference type="InterPro" id="IPR050093">
    <property type="entry name" value="ABC_SmlMolc_Importer"/>
</dbReference>
<dbReference type="SMART" id="SM00382">
    <property type="entry name" value="AAA"/>
    <property type="match status" value="1"/>
</dbReference>
<dbReference type="Pfam" id="PF00005">
    <property type="entry name" value="ABC_tran"/>
    <property type="match status" value="1"/>
</dbReference>
<dbReference type="Gene3D" id="2.40.50.140">
    <property type="entry name" value="Nucleic acid-binding proteins"/>
    <property type="match status" value="1"/>
</dbReference>
<dbReference type="PANTHER" id="PTHR42781">
    <property type="entry name" value="SPERMIDINE/PUTRESCINE IMPORT ATP-BINDING PROTEIN POTA"/>
    <property type="match status" value="1"/>
</dbReference>
<dbReference type="InterPro" id="IPR012340">
    <property type="entry name" value="NA-bd_OB-fold"/>
</dbReference>
<dbReference type="SUPFAM" id="SSF50331">
    <property type="entry name" value="MOP-like"/>
    <property type="match status" value="1"/>
</dbReference>
<evidence type="ECO:0000313" key="7">
    <source>
        <dbReference type="Proteomes" id="UP000062255"/>
    </source>
</evidence>
<reference evidence="6 7" key="1">
    <citation type="submission" date="2015-07" db="EMBL/GenBank/DDBJ databases">
        <title>Complete genome sequence of Mycobacterium goodii X7B, a facultative thermophilic biodesulfurizing bacterium.</title>
        <authorList>
            <person name="Yu B."/>
            <person name="Li F."/>
            <person name="Xu P."/>
        </authorList>
    </citation>
    <scope>NUCLEOTIDE SEQUENCE [LARGE SCALE GENOMIC DNA]</scope>
    <source>
        <strain evidence="6 7">X7B</strain>
    </source>
</reference>
<dbReference type="Gene3D" id="2.40.50.100">
    <property type="match status" value="1"/>
</dbReference>
<evidence type="ECO:0000259" key="5">
    <source>
        <dbReference type="PROSITE" id="PS50893"/>
    </source>
</evidence>
<dbReference type="InterPro" id="IPR003593">
    <property type="entry name" value="AAA+_ATPase"/>
</dbReference>
<accession>A0A0K0XA97</accession>
<sequence length="376" mass="41042">MPDVKVSQLHKQFGDITVLDSVDFTIRDGEFFTLLGPSGCGKSTTLNCIAGLEQPTSGSIAVGDNVFVDTARKVFVPPEGRNLGMVFQSYALWPHKTIADNLAMPLQIRRIGKDNQRRLIDDALDKVGLLHLKNRYPHQMSGGQQQRVALARALVYSPTVLLLDEPLSNLDAKLREQARAWLKRLQVELGITTVYVTHDQDEALALSDRIAVMSSGHMLQIGAPTEIYESPATAEVAAFVGRCNFLEAIIADTTDSGAVVKLAANGQSMRVQTDQKVREGQTVTVAIRPEQLRLCPADTSVAPGLNTLDTEVLTVSYLGSRYEYDVRLGDHVVQVVCDRGGLTGPMRLSVEPSACLLYREADVLSDDAQELLTVTP</sequence>
<evidence type="ECO:0000256" key="2">
    <source>
        <dbReference type="ARBA" id="ARBA00022741"/>
    </source>
</evidence>
<keyword evidence="2" id="KW-0547">Nucleotide-binding</keyword>
<keyword evidence="1" id="KW-0813">Transport</keyword>
<proteinExistence type="predicted"/>
<dbReference type="InterPro" id="IPR027417">
    <property type="entry name" value="P-loop_NTPase"/>
</dbReference>
<dbReference type="SUPFAM" id="SSF52540">
    <property type="entry name" value="P-loop containing nucleoside triphosphate hydrolases"/>
    <property type="match status" value="1"/>
</dbReference>
<gene>
    <name evidence="6" type="ORF">AFA91_23245</name>
</gene>